<proteinExistence type="predicted"/>
<dbReference type="AlphaFoldDB" id="A0A086IZ50"/>
<keyword evidence="1" id="KW-0812">Transmembrane</keyword>
<name>A0A086IZ50_NEMA1</name>
<feature type="transmembrane region" description="Helical" evidence="1">
    <location>
        <begin position="153"/>
        <end position="174"/>
    </location>
</feature>
<keyword evidence="1" id="KW-1133">Transmembrane helix</keyword>
<dbReference type="HOGENOM" id="CLU_956744_0_0_1"/>
<gene>
    <name evidence="2" type="ORF">NESG_02388</name>
</gene>
<dbReference type="EMBL" id="AKIJ01000006">
    <property type="protein sequence ID" value="KFG25168.1"/>
    <property type="molecule type" value="Genomic_DNA"/>
</dbReference>
<keyword evidence="1" id="KW-0472">Membrane</keyword>
<feature type="transmembrane region" description="Helical" evidence="1">
    <location>
        <begin position="194"/>
        <end position="219"/>
    </location>
</feature>
<evidence type="ECO:0000256" key="1">
    <source>
        <dbReference type="SAM" id="Phobius"/>
    </source>
</evidence>
<organism evidence="2 3">
    <name type="scientific">Nematocida ausubeli (strain ATCC PRA-371 / ERTm2)</name>
    <name type="common">Nematode killer fungus</name>
    <dbReference type="NCBI Taxonomy" id="1913371"/>
    <lineage>
        <taxon>Eukaryota</taxon>
        <taxon>Fungi</taxon>
        <taxon>Fungi incertae sedis</taxon>
        <taxon>Microsporidia</taxon>
        <taxon>Nematocida</taxon>
    </lineage>
</organism>
<dbReference type="GeneID" id="77677361"/>
<sequence length="291" mass="34266">MNKIEKEVALEMKCLSDTEIELENNDILSDTDIVQFVIPDSRRSNFNSIEHNKTINRFDCKEEGWVHSILEGINSVFLYCTVWMQGWIPLFLVFTSTIYMTDSFSGSEYRIQFFSFLSGLLFFTLVQIICSSTIKSRSSMSVNGFYYFQTIEYAKTAAFLAYLIVFFHMLHMISNERQPQSYSDNVTFERVLKIIWHALSLVFIMGLYNILYLTLSFLSQYKITRNSFKKIYSNGTSISTYIYTFVPVILCVLFWFSGFIWYAHIFANLEVPILNLRSYNANDRIRFEWPF</sequence>
<dbReference type="RefSeq" id="XP_052903723.1">
    <property type="nucleotide sequence ID" value="XM_053049992.1"/>
</dbReference>
<comment type="caution">
    <text evidence="2">The sequence shown here is derived from an EMBL/GenBank/DDBJ whole genome shotgun (WGS) entry which is preliminary data.</text>
</comment>
<keyword evidence="3" id="KW-1185">Reference proteome</keyword>
<evidence type="ECO:0000313" key="3">
    <source>
        <dbReference type="Proteomes" id="UP000054524"/>
    </source>
</evidence>
<evidence type="ECO:0000313" key="2">
    <source>
        <dbReference type="EMBL" id="KFG25168.1"/>
    </source>
</evidence>
<dbReference type="Proteomes" id="UP000054524">
    <property type="component" value="Unassembled WGS sequence"/>
</dbReference>
<protein>
    <submittedName>
        <fullName evidence="2">Uncharacterized protein</fullName>
    </submittedName>
</protein>
<feature type="transmembrane region" description="Helical" evidence="1">
    <location>
        <begin position="111"/>
        <end position="132"/>
    </location>
</feature>
<feature type="transmembrane region" description="Helical" evidence="1">
    <location>
        <begin position="76"/>
        <end position="99"/>
    </location>
</feature>
<reference evidence="2 3" key="1">
    <citation type="journal article" date="2014" name="Genome Announc.">
        <title>Genome Sequence of the Microsporidian Species Nematocida sp1 Strain ERTm6 (ATCC PRA-372).</title>
        <authorList>
            <person name="Bakowski M.A."/>
            <person name="Priest M."/>
            <person name="Young S."/>
            <person name="Cuomo C.A."/>
            <person name="Troemel E.R."/>
        </authorList>
    </citation>
    <scope>NUCLEOTIDE SEQUENCE [LARGE SCALE GENOMIC DNA]</scope>
    <source>
        <strain evidence="2 3">ERTm6</strain>
    </source>
</reference>
<accession>A0A086IZ50</accession>
<feature type="transmembrane region" description="Helical" evidence="1">
    <location>
        <begin position="240"/>
        <end position="262"/>
    </location>
</feature>